<sequence length="362" mass="41848">MSSPPPPPPPPPPPLLPSSSSSFFFLLLLLLLLPLLLPSSSSSSSSFSSFFFFFFFFSFSFFFSPLLHDLSRYVVRTFSFSSSSVLCSTTSAVWCVVGIVWAVMLLELDFDEIDANICTVYKFWEFSFPWRNSVLHVTLLPSSLVVRVFLVCDTYSLMLFTAFHFSHYFIDALYTVSLSILLGFDVLELRVFRKQPLYLNEVVASTLVDTIKLMIKKKKKKKKKKKEKGKEKKKKEEKEKKQKEEEEKNVFEFSFFFFILFFFEFWQGFDLWHCGVWLDLVKVVSFCVFGYTKVCSLYLFLLGGCDVFFLYIVGCWFLAIVEPFKESRGSISIGGSPRLMYFEGFDLEQCGVWSVFSGLLCC</sequence>
<accession>A0AAF0R9P8</accession>
<protein>
    <submittedName>
        <fullName evidence="3">Uncharacterized protein</fullName>
    </submittedName>
</protein>
<feature type="transmembrane region" description="Helical" evidence="2">
    <location>
        <begin position="298"/>
        <end position="321"/>
    </location>
</feature>
<name>A0AAF0R9P8_SOLVR</name>
<evidence type="ECO:0000256" key="1">
    <source>
        <dbReference type="SAM" id="MobiDB-lite"/>
    </source>
</evidence>
<feature type="transmembrane region" description="Helical" evidence="2">
    <location>
        <begin position="165"/>
        <end position="184"/>
    </location>
</feature>
<gene>
    <name evidence="3" type="ORF">MTR67_027484</name>
</gene>
<keyword evidence="4" id="KW-1185">Reference proteome</keyword>
<feature type="transmembrane region" description="Helical" evidence="2">
    <location>
        <begin position="80"/>
        <end position="106"/>
    </location>
</feature>
<proteinExistence type="predicted"/>
<keyword evidence="2" id="KW-1133">Transmembrane helix</keyword>
<dbReference type="AlphaFoldDB" id="A0AAF0R9P8"/>
<feature type="transmembrane region" description="Helical" evidence="2">
    <location>
        <begin position="49"/>
        <end position="68"/>
    </location>
</feature>
<evidence type="ECO:0000313" key="3">
    <source>
        <dbReference type="EMBL" id="WMV34099.1"/>
    </source>
</evidence>
<evidence type="ECO:0000313" key="4">
    <source>
        <dbReference type="Proteomes" id="UP001234989"/>
    </source>
</evidence>
<feature type="region of interest" description="Disordered" evidence="1">
    <location>
        <begin position="222"/>
        <end position="241"/>
    </location>
</feature>
<organism evidence="3 4">
    <name type="scientific">Solanum verrucosum</name>
    <dbReference type="NCBI Taxonomy" id="315347"/>
    <lineage>
        <taxon>Eukaryota</taxon>
        <taxon>Viridiplantae</taxon>
        <taxon>Streptophyta</taxon>
        <taxon>Embryophyta</taxon>
        <taxon>Tracheophyta</taxon>
        <taxon>Spermatophyta</taxon>
        <taxon>Magnoliopsida</taxon>
        <taxon>eudicotyledons</taxon>
        <taxon>Gunneridae</taxon>
        <taxon>Pentapetalae</taxon>
        <taxon>asterids</taxon>
        <taxon>lamiids</taxon>
        <taxon>Solanales</taxon>
        <taxon>Solanaceae</taxon>
        <taxon>Solanoideae</taxon>
        <taxon>Solaneae</taxon>
        <taxon>Solanum</taxon>
    </lineage>
</organism>
<evidence type="ECO:0000256" key="2">
    <source>
        <dbReference type="SAM" id="Phobius"/>
    </source>
</evidence>
<keyword evidence="2" id="KW-0472">Membrane</keyword>
<dbReference type="EMBL" id="CP133617">
    <property type="protein sequence ID" value="WMV34099.1"/>
    <property type="molecule type" value="Genomic_DNA"/>
</dbReference>
<dbReference type="Proteomes" id="UP001234989">
    <property type="component" value="Chromosome 6"/>
</dbReference>
<feature type="transmembrane region" description="Helical" evidence="2">
    <location>
        <begin position="250"/>
        <end position="269"/>
    </location>
</feature>
<dbReference type="SUPFAM" id="SSF101447">
    <property type="entry name" value="Formin homology 2 domain (FH2 domain)"/>
    <property type="match status" value="1"/>
</dbReference>
<feature type="transmembrane region" description="Helical" evidence="2">
    <location>
        <begin position="20"/>
        <end position="37"/>
    </location>
</feature>
<feature type="compositionally biased region" description="Basic and acidic residues" evidence="1">
    <location>
        <begin position="228"/>
        <end position="241"/>
    </location>
</feature>
<reference evidence="3" key="1">
    <citation type="submission" date="2023-08" db="EMBL/GenBank/DDBJ databases">
        <title>A de novo genome assembly of Solanum verrucosum Schlechtendal, a Mexican diploid species geographically isolated from the other diploid A-genome species in potato relatives.</title>
        <authorList>
            <person name="Hosaka K."/>
        </authorList>
    </citation>
    <scope>NUCLEOTIDE SEQUENCE</scope>
    <source>
        <tissue evidence="3">Young leaves</tissue>
    </source>
</reference>
<keyword evidence="2" id="KW-0812">Transmembrane</keyword>